<organism evidence="1 2">
    <name type="scientific">Alterirhizorhabdus solaris</name>
    <dbReference type="NCBI Taxonomy" id="2529389"/>
    <lineage>
        <taxon>Bacteria</taxon>
        <taxon>Pseudomonadati</taxon>
        <taxon>Pseudomonadota</taxon>
        <taxon>Alphaproteobacteria</taxon>
        <taxon>Sphingomonadales</taxon>
        <taxon>Rhizorhabdaceae</taxon>
        <taxon>Alterirhizorhabdus</taxon>
    </lineage>
</organism>
<keyword evidence="2" id="KW-1185">Reference proteome</keyword>
<protein>
    <submittedName>
        <fullName evidence="1">Uncharacterized protein</fullName>
    </submittedName>
</protein>
<evidence type="ECO:0000313" key="2">
    <source>
        <dbReference type="Proteomes" id="UP000318681"/>
    </source>
</evidence>
<comment type="caution">
    <text evidence="1">The sequence shown here is derived from an EMBL/GenBank/DDBJ whole genome shotgun (WGS) entry which is preliminary data.</text>
</comment>
<dbReference type="OrthoDB" id="7567300at2"/>
<dbReference type="RefSeq" id="WP_145149383.1">
    <property type="nucleotide sequence ID" value="NZ_VNIM01000019.1"/>
</dbReference>
<sequence length="190" mass="20409">MIPISTTEPARWTPPWRAAATPVPVYLLRAAGVVERELIEAELAGEHRAGAVYPFQLRAAFTAGVHALIGETAPEDAERLVQLIAQRDAAEGGEALSDDELALIAAAEQVMTEHYPAYRALIAQAQRREALAPVVAFQRLCVGWENVSAPYARDWSGVTPAAMAAIDPFELRVAGRAAYNMLYAGAQSGN</sequence>
<accession>A0A558R847</accession>
<dbReference type="EMBL" id="VNIM01000019">
    <property type="protein sequence ID" value="TVV75547.1"/>
    <property type="molecule type" value="Genomic_DNA"/>
</dbReference>
<proteinExistence type="predicted"/>
<dbReference type="AlphaFoldDB" id="A0A558R847"/>
<dbReference type="Proteomes" id="UP000318681">
    <property type="component" value="Unassembled WGS sequence"/>
</dbReference>
<gene>
    <name evidence="1" type="ORF">FOY91_06715</name>
</gene>
<evidence type="ECO:0000313" key="1">
    <source>
        <dbReference type="EMBL" id="TVV75547.1"/>
    </source>
</evidence>
<reference evidence="1 2" key="1">
    <citation type="submission" date="2019-07" db="EMBL/GenBank/DDBJ databases">
        <title>Sphingomonas solaris sp. nov., isolated from a solar panel from Boston, Massachusetts.</title>
        <authorList>
            <person name="Tanner K."/>
            <person name="Pascual J."/>
            <person name="Mancuso C."/>
            <person name="Pereto J."/>
            <person name="Khalil A."/>
            <person name="Vilanova C."/>
        </authorList>
    </citation>
    <scope>NUCLEOTIDE SEQUENCE [LARGE SCALE GENOMIC DNA]</scope>
    <source>
        <strain evidence="1 2">R4DWN</strain>
    </source>
</reference>
<name>A0A558R847_9SPHN</name>